<dbReference type="AlphaFoldDB" id="A0A7I8WFG4"/>
<dbReference type="InterPro" id="IPR052709">
    <property type="entry name" value="Transposase-MT_Hybrid"/>
</dbReference>
<proteinExistence type="predicted"/>
<evidence type="ECO:0000313" key="2">
    <source>
        <dbReference type="Proteomes" id="UP000549394"/>
    </source>
</evidence>
<name>A0A7I8WFG4_9ANNE</name>
<comment type="caution">
    <text evidence="1">The sequence shown here is derived from an EMBL/GenBank/DDBJ whole genome shotgun (WGS) entry which is preliminary data.</text>
</comment>
<dbReference type="PANTHER" id="PTHR46060:SF1">
    <property type="entry name" value="MARINER MOS1 TRANSPOSASE-LIKE PROTEIN"/>
    <property type="match status" value="1"/>
</dbReference>
<accession>A0A7I8WFG4</accession>
<reference evidence="1 2" key="1">
    <citation type="submission" date="2020-08" db="EMBL/GenBank/DDBJ databases">
        <authorList>
            <person name="Hejnol A."/>
        </authorList>
    </citation>
    <scope>NUCLEOTIDE SEQUENCE [LARGE SCALE GENOMIC DNA]</scope>
</reference>
<dbReference type="OrthoDB" id="6123300at2759"/>
<organism evidence="1 2">
    <name type="scientific">Dimorphilus gyrociliatus</name>
    <dbReference type="NCBI Taxonomy" id="2664684"/>
    <lineage>
        <taxon>Eukaryota</taxon>
        <taxon>Metazoa</taxon>
        <taxon>Spiralia</taxon>
        <taxon>Lophotrochozoa</taxon>
        <taxon>Annelida</taxon>
        <taxon>Polychaeta</taxon>
        <taxon>Polychaeta incertae sedis</taxon>
        <taxon>Dinophilidae</taxon>
        <taxon>Dimorphilus</taxon>
    </lineage>
</organism>
<dbReference type="EMBL" id="CAJFCJ010000103">
    <property type="protein sequence ID" value="CAD5126917.1"/>
    <property type="molecule type" value="Genomic_DNA"/>
</dbReference>
<keyword evidence="2" id="KW-1185">Reference proteome</keyword>
<dbReference type="Proteomes" id="UP000549394">
    <property type="component" value="Unassembled WGS sequence"/>
</dbReference>
<sequence>MMKPQRRETMKRKSGEMIEKEVLHSLRMSLGPIGNGLERGRVMQEIFKKLDNAFDKTDEFPRTKGVFTVQEKVLDLQRTARFGPMDSLDVVLQGDIERGTTTLGMGESILEELSKGNVNFEEISLFQNFWQLKTTLHESSVRRWVREFKGGRTNILDDDRQGCPSTASNNENKERIALIRDNRRISQAEISQTLNIGHAAVEDLISSLGMRKIVSRWIPYQIDWYQKAYKLLNIFEQLDR</sequence>
<protein>
    <submittedName>
        <fullName evidence="1">DgyrCDS14931</fullName>
    </submittedName>
</protein>
<dbReference type="PANTHER" id="PTHR46060">
    <property type="entry name" value="MARINER MOS1 TRANSPOSASE-LIKE PROTEIN"/>
    <property type="match status" value="1"/>
</dbReference>
<gene>
    <name evidence="1" type="ORF">DGYR_LOCUS14134</name>
</gene>
<evidence type="ECO:0000313" key="1">
    <source>
        <dbReference type="EMBL" id="CAD5126917.1"/>
    </source>
</evidence>